<sequence>MVRPGGDKDGRRGMNTEWNWPGARWWKFDFHTHTPASYDYGKGPDQAKFKSRTPAEWLLDYMRAGIDCIAITDHNTGVWIDKLKEALENPELQKHSDFRPLYLFPGVEISVNGGVHLLAILDPSKATSDVDTLLGAVEYEGKKGRSDDVTRKSFLEVCQKIEQAGGIAIPAHVDGVNGLFKLTGTTLAGALGCESVLAMEIVDPSSKKPQVYHDKKLHWTELLGSDSHHPCGNAAQRYPGSHFTWVKMEKPSLEGLRLALLDGPLSVLRSDQASEDPNRHGDMAVESIEVRSARFMGRSQTFKVEFNPWFNAIIGGRGTGKSTLVEFLRIALQREDELPAALANDFQKYRNVYQSRDDNGLLTDQADLTVYYRKDRTRFRIHWSPNQTAVPIEVQNENGDWQSDPGDVAQRFPVRIYSQKQIFEVAKDPQELLRIVDEAREVGRPSWKEDWNANETHYLSLRAKAREIKARLEDQQRLLGELEDIKRKLSVFEQASYADVLKEYQKRQHQQSAVQSWENAWTDASDRLCKVARELLPDHLDVSFFEAGVDEDLDILGKAENTLNELKSVKERLEELPNQVDDIARRWRQARDGSPWKQAVDGAIQKYKELIQRLKEEKVGDPSAYGELVQRRQALEGKLKDLESRCIDLQKIRQQADESLKRITELRRDLTRRRKDFLINILRGNTYVRIDVIPYGARDGVELELRQLLQRESGGFEKDIGVLVEELYPNGGSAEDIEQRLVAIKAKLRDIANGSYQGELADRRFEGHLRKLPPEVIDRLDLWFPEDLLKVEYSTSAEGSGFRAIREGSPGQKTAALLAFLFSYGEEPIILDQPEDDLDNRLIYELIVQQLRTIKRKRQVIVVTHNANIVVNGDAEIVVALATRGGETHQDIVGCLQQKAVRDTICAIMEGGREAFEQRYRRIALEGCHV</sequence>
<feature type="coiled-coil region" evidence="1">
    <location>
        <begin position="458"/>
        <end position="485"/>
    </location>
</feature>
<evidence type="ECO:0000313" key="3">
    <source>
        <dbReference type="Proteomes" id="UP000009149"/>
    </source>
</evidence>
<dbReference type="eggNOG" id="COG1196">
    <property type="taxonomic scope" value="Bacteria"/>
</dbReference>
<dbReference type="HOGENOM" id="CLU_006611_1_0_0"/>
<dbReference type="EMBL" id="CP000975">
    <property type="protein sequence ID" value="ACD82382.1"/>
    <property type="molecule type" value="Genomic_DNA"/>
</dbReference>
<dbReference type="eggNOG" id="COG0613">
    <property type="taxonomic scope" value="Bacteria"/>
</dbReference>
<feature type="coiled-coil region" evidence="1">
    <location>
        <begin position="556"/>
        <end position="673"/>
    </location>
</feature>
<proteinExistence type="predicted"/>
<evidence type="ECO:0000256" key="1">
    <source>
        <dbReference type="SAM" id="Coils"/>
    </source>
</evidence>
<dbReference type="InterPro" id="IPR054787">
    <property type="entry name" value="TrlF_ATPase"/>
</dbReference>
<dbReference type="SUPFAM" id="SSF89550">
    <property type="entry name" value="PHP domain-like"/>
    <property type="match status" value="1"/>
</dbReference>
<organism evidence="2 3">
    <name type="scientific">Methylacidiphilum infernorum (isolate V4)</name>
    <name type="common">Methylokorus infernorum (strain V4)</name>
    <dbReference type="NCBI Taxonomy" id="481448"/>
    <lineage>
        <taxon>Bacteria</taxon>
        <taxon>Pseudomonadati</taxon>
        <taxon>Verrucomicrobiota</taxon>
        <taxon>Methylacidiphilae</taxon>
        <taxon>Methylacidiphilales</taxon>
        <taxon>Methylacidiphilaceae</taxon>
        <taxon>Methylacidiphilum (ex Ratnadevi et al. 2023)</taxon>
    </lineage>
</organism>
<accession>B3DYA5</accession>
<dbReference type="PANTHER" id="PTHR42924">
    <property type="entry name" value="EXONUCLEASE"/>
    <property type="match status" value="1"/>
</dbReference>
<dbReference type="KEGG" id="min:Minf_0324"/>
<keyword evidence="1" id="KW-0175">Coiled coil</keyword>
<dbReference type="SUPFAM" id="SSF52540">
    <property type="entry name" value="P-loop containing nucleoside triphosphate hydrolases"/>
    <property type="match status" value="1"/>
</dbReference>
<dbReference type="GO" id="GO:0035312">
    <property type="term" value="F:5'-3' DNA exonuclease activity"/>
    <property type="evidence" value="ECO:0007669"/>
    <property type="project" value="TreeGrafter"/>
</dbReference>
<dbReference type="GO" id="GO:0005524">
    <property type="term" value="F:ATP binding"/>
    <property type="evidence" value="ECO:0007669"/>
    <property type="project" value="InterPro"/>
</dbReference>
<dbReference type="GO" id="GO:0016887">
    <property type="term" value="F:ATP hydrolysis activity"/>
    <property type="evidence" value="ECO:0007669"/>
    <property type="project" value="InterPro"/>
</dbReference>
<name>B3DYA5_METI4</name>
<protein>
    <submittedName>
        <fullName evidence="2">PHP family phosphoesterase fused to chromosome segregation ATPase</fullName>
    </submittedName>
</protein>
<dbReference type="Gene3D" id="3.40.50.300">
    <property type="entry name" value="P-loop containing nucleotide triphosphate hydrolases"/>
    <property type="match status" value="2"/>
</dbReference>
<dbReference type="GO" id="GO:0004534">
    <property type="term" value="F:5'-3' RNA exonuclease activity"/>
    <property type="evidence" value="ECO:0007669"/>
    <property type="project" value="TreeGrafter"/>
</dbReference>
<dbReference type="STRING" id="481448.Minf_0324"/>
<dbReference type="AlphaFoldDB" id="B3DYA5"/>
<dbReference type="PANTHER" id="PTHR42924:SF3">
    <property type="entry name" value="POLYMERASE_HISTIDINOL PHOSPHATASE N-TERMINAL DOMAIN-CONTAINING PROTEIN"/>
    <property type="match status" value="1"/>
</dbReference>
<gene>
    <name evidence="2" type="ordered locus">Minf_0324</name>
</gene>
<dbReference type="Proteomes" id="UP000009149">
    <property type="component" value="Chromosome"/>
</dbReference>
<dbReference type="InterPro" id="IPR027417">
    <property type="entry name" value="P-loop_NTPase"/>
</dbReference>
<reference evidence="2 3" key="1">
    <citation type="journal article" date="2008" name="Biol. Direct">
        <title>Complete genome sequence of the extremely acidophilic methanotroph isolate V4, Methylacidiphilum infernorum, a representative of the bacterial phylum Verrucomicrobia.</title>
        <authorList>
            <person name="Hou S."/>
            <person name="Makarova K.S."/>
            <person name="Saw J.H."/>
            <person name="Senin P."/>
            <person name="Ly B.V."/>
            <person name="Zhou Z."/>
            <person name="Ren Y."/>
            <person name="Wang J."/>
            <person name="Galperin M.Y."/>
            <person name="Omelchenko M.V."/>
            <person name="Wolf Y.I."/>
            <person name="Yutin N."/>
            <person name="Koonin E.V."/>
            <person name="Stott M.B."/>
            <person name="Mountain B.W."/>
            <person name="Crowe M.A."/>
            <person name="Smirnova A.V."/>
            <person name="Dunfield P.F."/>
            <person name="Feng L."/>
            <person name="Wang L."/>
            <person name="Alam M."/>
        </authorList>
    </citation>
    <scope>NUCLEOTIDE SEQUENCE [LARGE SCALE GENOMIC DNA]</scope>
    <source>
        <strain evidence="3">Isolate V4</strain>
    </source>
</reference>
<evidence type="ECO:0000313" key="2">
    <source>
        <dbReference type="EMBL" id="ACD82382.1"/>
    </source>
</evidence>
<dbReference type="InterPro" id="IPR052018">
    <property type="entry name" value="PHP_domain"/>
</dbReference>
<dbReference type="Gene3D" id="3.20.20.140">
    <property type="entry name" value="Metal-dependent hydrolases"/>
    <property type="match status" value="1"/>
</dbReference>
<dbReference type="InterPro" id="IPR016195">
    <property type="entry name" value="Pol/histidinol_Pase-like"/>
</dbReference>
<dbReference type="NCBIfam" id="NF045780">
    <property type="entry name" value="TrlF_fam_ATP"/>
    <property type="match status" value="1"/>
</dbReference>